<gene>
    <name evidence="10" type="ordered locus">Ethha_0050</name>
</gene>
<dbReference type="Proteomes" id="UP000001551">
    <property type="component" value="Chromosome"/>
</dbReference>
<evidence type="ECO:0000256" key="2">
    <source>
        <dbReference type="ARBA" id="ARBA00012146"/>
    </source>
</evidence>
<name>E6U5H4_ETHHY</name>
<organism evidence="10 11">
    <name type="scientific">Ethanoligenens harbinense (strain DSM 18485 / JCM 12961 / CGMCC 1.5033 / YUAN-3)</name>
    <dbReference type="NCBI Taxonomy" id="663278"/>
    <lineage>
        <taxon>Bacteria</taxon>
        <taxon>Bacillati</taxon>
        <taxon>Bacillota</taxon>
        <taxon>Clostridia</taxon>
        <taxon>Eubacteriales</taxon>
        <taxon>Oscillospiraceae</taxon>
        <taxon>Ethanoligenens</taxon>
    </lineage>
</organism>
<keyword evidence="4 10" id="KW-0378">Hydrolase</keyword>
<dbReference type="KEGG" id="eha:Ethha_0050"/>
<evidence type="ECO:0000259" key="9">
    <source>
        <dbReference type="PROSITE" id="PS51371"/>
    </source>
</evidence>
<dbReference type="Pfam" id="PF00571">
    <property type="entry name" value="CBS"/>
    <property type="match status" value="1"/>
</dbReference>
<dbReference type="SMART" id="SM01131">
    <property type="entry name" value="DHHA2"/>
    <property type="match status" value="1"/>
</dbReference>
<comment type="cofactor">
    <cofactor evidence="1">
        <name>Mn(2+)</name>
        <dbReference type="ChEBI" id="CHEBI:29035"/>
    </cofactor>
</comment>
<dbReference type="GO" id="GO:0046872">
    <property type="term" value="F:metal ion binding"/>
    <property type="evidence" value="ECO:0007669"/>
    <property type="project" value="UniProtKB-KW"/>
</dbReference>
<dbReference type="PANTHER" id="PTHR12112:SF22">
    <property type="entry name" value="MANGANESE-DEPENDENT INORGANIC PYROPHOSPHATASE-RELATED"/>
    <property type="match status" value="1"/>
</dbReference>
<dbReference type="AlphaFoldDB" id="E6U5H4"/>
<dbReference type="SUPFAM" id="SSF54631">
    <property type="entry name" value="CBS-domain pair"/>
    <property type="match status" value="1"/>
</dbReference>
<dbReference type="BRENDA" id="3.6.1.1">
    <property type="organism ID" value="9218"/>
</dbReference>
<dbReference type="PROSITE" id="PS51371">
    <property type="entry name" value="CBS"/>
    <property type="match status" value="1"/>
</dbReference>
<dbReference type="NCBIfam" id="NF011443">
    <property type="entry name" value="PRK14869.1-5"/>
    <property type="match status" value="1"/>
</dbReference>
<dbReference type="InterPro" id="IPR001667">
    <property type="entry name" value="DDH_dom"/>
</dbReference>
<keyword evidence="5" id="KW-0464">Manganese</keyword>
<dbReference type="Pfam" id="PF01368">
    <property type="entry name" value="DHH"/>
    <property type="match status" value="1"/>
</dbReference>
<evidence type="ECO:0000256" key="1">
    <source>
        <dbReference type="ARBA" id="ARBA00001936"/>
    </source>
</evidence>
<evidence type="ECO:0000256" key="5">
    <source>
        <dbReference type="ARBA" id="ARBA00023211"/>
    </source>
</evidence>
<dbReference type="EC" id="3.6.1.1" evidence="2"/>
<dbReference type="RefSeq" id="WP_013484022.1">
    <property type="nucleotide sequence ID" value="NC_014828.1"/>
</dbReference>
<dbReference type="CDD" id="cd02205">
    <property type="entry name" value="CBS_pair_SF"/>
    <property type="match status" value="1"/>
</dbReference>
<feature type="domain" description="CBS" evidence="9">
    <location>
        <begin position="72"/>
        <end position="132"/>
    </location>
</feature>
<dbReference type="GO" id="GO:0005737">
    <property type="term" value="C:cytoplasm"/>
    <property type="evidence" value="ECO:0007669"/>
    <property type="project" value="InterPro"/>
</dbReference>
<evidence type="ECO:0000256" key="7">
    <source>
        <dbReference type="ARBA" id="ARBA00047820"/>
    </source>
</evidence>
<dbReference type="STRING" id="663278.Ethha_0050"/>
<dbReference type="InterPro" id="IPR038222">
    <property type="entry name" value="DHHA2_dom_sf"/>
</dbReference>
<dbReference type="EMBL" id="CP002400">
    <property type="protein sequence ID" value="ADU25641.1"/>
    <property type="molecule type" value="Genomic_DNA"/>
</dbReference>
<reference evidence="10 11" key="1">
    <citation type="submission" date="2010-12" db="EMBL/GenBank/DDBJ databases">
        <title>Complete sequence of Ethanoligenens harbinense YUAN-3.</title>
        <authorList>
            <person name="Lucas S."/>
            <person name="Copeland A."/>
            <person name="Lapidus A."/>
            <person name="Cheng J.-F."/>
            <person name="Bruce D."/>
            <person name="Goodwin L."/>
            <person name="Pitluck S."/>
            <person name="Chertkov O."/>
            <person name="Misra M."/>
            <person name="Detter J.C."/>
            <person name="Han C."/>
            <person name="Tapia R."/>
            <person name="Land M."/>
            <person name="Hauser L."/>
            <person name="Jeffries C."/>
            <person name="Kyrpides N."/>
            <person name="Ivanova N."/>
            <person name="Mikhailova N."/>
            <person name="Wang A."/>
            <person name="Mouttaki H."/>
            <person name="He Z."/>
            <person name="Zhou J."/>
            <person name="Hemme C.L."/>
            <person name="Woyke T."/>
        </authorList>
    </citation>
    <scope>NUCLEOTIDE SEQUENCE [LARGE SCALE GENOMIC DNA]</scope>
    <source>
        <strain evidence="11">DSM 18485 / JCM 12961 / CGMCC 1.5033 / YUAN-3</strain>
    </source>
</reference>
<dbReference type="eggNOG" id="COG0517">
    <property type="taxonomic scope" value="Bacteria"/>
</dbReference>
<dbReference type="InterPro" id="IPR046342">
    <property type="entry name" value="CBS_dom_sf"/>
</dbReference>
<proteinExistence type="predicted"/>
<keyword evidence="3" id="KW-0479">Metal-binding</keyword>
<accession>E6U5H4</accession>
<evidence type="ECO:0000256" key="4">
    <source>
        <dbReference type="ARBA" id="ARBA00022801"/>
    </source>
</evidence>
<dbReference type="SMART" id="SM00116">
    <property type="entry name" value="CBS"/>
    <property type="match status" value="1"/>
</dbReference>
<dbReference type="Gene3D" id="3.10.310.20">
    <property type="entry name" value="DHHA2 domain"/>
    <property type="match status" value="1"/>
</dbReference>
<sequence>MSQTVYVTGHRNPDTDSICSSLSYAALKRALGMNAVAARLGKVNRETAFILSHFEVDPPELLASVRGQVEDITLEEIKPLSPSTALQTALEALYAEKSGPLPVADADGRLAGLVSAGDIAALALTYLSGGEADGTAAGLRQKFQGLPVSDAMRTSGYDVLHPADYISDARATLEADSAGRVPVVDETGSYLGFCTLALLETYRRKQVILVDHSERTQTVDGLDEADLLEIIDHHRIGDIQTPGPIYFRNEPVGCSATIVTKLYDENGVVPEPKIAGLLCSAILSDTVKFKSPTCTPVDKATALRLADIAGIDIDGYAKQMFEAGASLEGMSPDEIIHNDYKEYIISGKKLGISQVTMATLSSFAGYREPVLFRSAEMLEQEGYAAVMVIVTAILDEQTEVLFKETEPGLVALAFGDTKDDCSFLMEGVVSRKKQIVPRLTRALS</sequence>
<dbReference type="eggNOG" id="COG1227">
    <property type="taxonomic scope" value="Bacteria"/>
</dbReference>
<evidence type="ECO:0000256" key="6">
    <source>
        <dbReference type="ARBA" id="ARBA00032535"/>
    </source>
</evidence>
<evidence type="ECO:0000313" key="10">
    <source>
        <dbReference type="EMBL" id="ADU25641.1"/>
    </source>
</evidence>
<dbReference type="SUPFAM" id="SSF64182">
    <property type="entry name" value="DHH phosphoesterases"/>
    <property type="match status" value="1"/>
</dbReference>
<dbReference type="FunFam" id="3.90.1640.10:FF:000001">
    <property type="entry name" value="Probable manganese-dependent inorganic pyrophosphatase"/>
    <property type="match status" value="1"/>
</dbReference>
<evidence type="ECO:0000256" key="8">
    <source>
        <dbReference type="PROSITE-ProRule" id="PRU00703"/>
    </source>
</evidence>
<dbReference type="InterPro" id="IPR038763">
    <property type="entry name" value="DHH_sf"/>
</dbReference>
<comment type="catalytic activity">
    <reaction evidence="7">
        <text>diphosphate + H2O = 2 phosphate + H(+)</text>
        <dbReference type="Rhea" id="RHEA:24576"/>
        <dbReference type="ChEBI" id="CHEBI:15377"/>
        <dbReference type="ChEBI" id="CHEBI:15378"/>
        <dbReference type="ChEBI" id="CHEBI:33019"/>
        <dbReference type="ChEBI" id="CHEBI:43474"/>
        <dbReference type="EC" id="3.6.1.1"/>
    </reaction>
</comment>
<protein>
    <recommendedName>
        <fullName evidence="2">inorganic diphosphatase</fullName>
        <ecNumber evidence="2">3.6.1.1</ecNumber>
    </recommendedName>
    <alternativeName>
        <fullName evidence="6">Pyrophosphate phospho-hydrolase</fullName>
    </alternativeName>
</protein>
<dbReference type="InterPro" id="IPR004097">
    <property type="entry name" value="DHHA2"/>
</dbReference>
<dbReference type="InterPro" id="IPR000644">
    <property type="entry name" value="CBS_dom"/>
</dbReference>
<keyword evidence="8" id="KW-0129">CBS domain</keyword>
<evidence type="ECO:0000256" key="3">
    <source>
        <dbReference type="ARBA" id="ARBA00022723"/>
    </source>
</evidence>
<dbReference type="GO" id="GO:0004427">
    <property type="term" value="F:inorganic diphosphate phosphatase activity"/>
    <property type="evidence" value="ECO:0007669"/>
    <property type="project" value="UniProtKB-EC"/>
</dbReference>
<dbReference type="PANTHER" id="PTHR12112">
    <property type="entry name" value="BNIP - RELATED"/>
    <property type="match status" value="1"/>
</dbReference>
<dbReference type="HOGENOM" id="CLU_025243_1_1_9"/>
<dbReference type="Pfam" id="PF02833">
    <property type="entry name" value="DHHA2"/>
    <property type="match status" value="1"/>
</dbReference>
<dbReference type="Gene3D" id="3.90.1640.10">
    <property type="entry name" value="inorganic pyrophosphatase (n-terminal core)"/>
    <property type="match status" value="2"/>
</dbReference>
<keyword evidence="11" id="KW-1185">Reference proteome</keyword>
<evidence type="ECO:0000313" key="11">
    <source>
        <dbReference type="Proteomes" id="UP000001551"/>
    </source>
</evidence>